<dbReference type="Proteomes" id="UP001058860">
    <property type="component" value="Chromosome"/>
</dbReference>
<dbReference type="Gene3D" id="3.40.50.720">
    <property type="entry name" value="NAD(P)-binding Rossmann-like Domain"/>
    <property type="match status" value="1"/>
</dbReference>
<accession>A0ABY5PHP7</accession>
<dbReference type="InterPro" id="IPR051267">
    <property type="entry name" value="STEAP_metalloreductase"/>
</dbReference>
<evidence type="ECO:0000313" key="1">
    <source>
        <dbReference type="EMBL" id="UUY04170.1"/>
    </source>
</evidence>
<organism evidence="1 2">
    <name type="scientific">Svornostia abyssi</name>
    <dbReference type="NCBI Taxonomy" id="2898438"/>
    <lineage>
        <taxon>Bacteria</taxon>
        <taxon>Bacillati</taxon>
        <taxon>Actinomycetota</taxon>
        <taxon>Thermoleophilia</taxon>
        <taxon>Solirubrobacterales</taxon>
        <taxon>Baekduiaceae</taxon>
        <taxon>Svornostia</taxon>
    </lineage>
</organism>
<dbReference type="SUPFAM" id="SSF51735">
    <property type="entry name" value="NAD(P)-binding Rossmann-fold domains"/>
    <property type="match status" value="1"/>
</dbReference>
<keyword evidence="2" id="KW-1185">Reference proteome</keyword>
<dbReference type="InterPro" id="IPR036291">
    <property type="entry name" value="NAD(P)-bd_dom_sf"/>
</dbReference>
<sequence>MRDPQGGDRVAVGDAVDGADVVVNALPFGAVEGVFAGLDVGEAIVIDASNPLTPSADEAERSAASSGAERLAGLTGSSRVVKAFNTTGSANMADPAFPGGAAAMLVAGDDAEAKATVCDLAGALGFDPVDAGPLSAARDLEHVANLWIRMAYGLGNGPGFAFAVLRR</sequence>
<gene>
    <name evidence="1" type="ORF">LRS13_01175</name>
</gene>
<evidence type="ECO:0000313" key="2">
    <source>
        <dbReference type="Proteomes" id="UP001058860"/>
    </source>
</evidence>
<evidence type="ECO:0008006" key="3">
    <source>
        <dbReference type="Google" id="ProtNLM"/>
    </source>
</evidence>
<name>A0ABY5PHP7_9ACTN</name>
<dbReference type="RefSeq" id="WP_353864661.1">
    <property type="nucleotide sequence ID" value="NZ_CP088295.1"/>
</dbReference>
<reference evidence="2" key="1">
    <citation type="submission" date="2021-11" db="EMBL/GenBank/DDBJ databases">
        <title>Cultivation dependent microbiological survey of springs from the worlds oldest radium mine currently devoted to the extraction of radon-saturated water.</title>
        <authorList>
            <person name="Kapinusova G."/>
            <person name="Smrhova T."/>
            <person name="Strejcek M."/>
            <person name="Suman J."/>
            <person name="Jani K."/>
            <person name="Pajer P."/>
            <person name="Uhlik O."/>
        </authorList>
    </citation>
    <scope>NUCLEOTIDE SEQUENCE [LARGE SCALE GENOMIC DNA]</scope>
    <source>
        <strain evidence="2">J379</strain>
    </source>
</reference>
<proteinExistence type="predicted"/>
<dbReference type="PANTHER" id="PTHR14239">
    <property type="entry name" value="DUDULIN-RELATED"/>
    <property type="match status" value="1"/>
</dbReference>
<protein>
    <recommendedName>
        <fullName evidence="3">Pyrroline-5-carboxylate reductase catalytic N-terminal domain-containing protein</fullName>
    </recommendedName>
</protein>
<dbReference type="EMBL" id="CP088295">
    <property type="protein sequence ID" value="UUY04170.1"/>
    <property type="molecule type" value="Genomic_DNA"/>
</dbReference>